<reference evidence="2" key="1">
    <citation type="submission" date="2013-03" db="EMBL/GenBank/DDBJ databases">
        <title>The Genome Sequence of Anopheles minimus MINIMUS1.</title>
        <authorList>
            <consortium name="The Broad Institute Genomics Platform"/>
            <person name="Neafsey D.E."/>
            <person name="Walton C."/>
            <person name="Walker B."/>
            <person name="Young S.K."/>
            <person name="Zeng Q."/>
            <person name="Gargeya S."/>
            <person name="Fitzgerald M."/>
            <person name="Haas B."/>
            <person name="Abouelleil A."/>
            <person name="Allen A.W."/>
            <person name="Alvarado L."/>
            <person name="Arachchi H.M."/>
            <person name="Berlin A.M."/>
            <person name="Chapman S.B."/>
            <person name="Gainer-Dewar J."/>
            <person name="Goldberg J."/>
            <person name="Griggs A."/>
            <person name="Gujja S."/>
            <person name="Hansen M."/>
            <person name="Howarth C."/>
            <person name="Imamovic A."/>
            <person name="Ireland A."/>
            <person name="Larimer J."/>
            <person name="McCowan C."/>
            <person name="Murphy C."/>
            <person name="Pearson M."/>
            <person name="Poon T.W."/>
            <person name="Priest M."/>
            <person name="Roberts A."/>
            <person name="Saif S."/>
            <person name="Shea T."/>
            <person name="Sisk P."/>
            <person name="Sykes S."/>
            <person name="Wortman J."/>
            <person name="Nusbaum C."/>
            <person name="Birren B."/>
        </authorList>
    </citation>
    <scope>NUCLEOTIDE SEQUENCE [LARGE SCALE GENOMIC DNA]</scope>
    <source>
        <strain evidence="2">MINIMUS1</strain>
    </source>
</reference>
<sequence>MARLTEEMVIARSKQSDLAAIKKLNSKYYVLITKFLFPKLARTKRKKDILTTEQTASKVWSKIWKQLFKDTLESCLEEPSSERYRYDDDSMRSDGKK</sequence>
<reference evidence="1" key="2">
    <citation type="submission" date="2020-05" db="UniProtKB">
        <authorList>
            <consortium name="EnsemblMetazoa"/>
        </authorList>
    </citation>
    <scope>IDENTIFICATION</scope>
    <source>
        <strain evidence="1">MINIMUS1</strain>
    </source>
</reference>
<evidence type="ECO:0000313" key="1">
    <source>
        <dbReference type="EnsemblMetazoa" id="AMIN010002-PA"/>
    </source>
</evidence>
<evidence type="ECO:0000313" key="2">
    <source>
        <dbReference type="Proteomes" id="UP000075920"/>
    </source>
</evidence>
<keyword evidence="2" id="KW-1185">Reference proteome</keyword>
<dbReference type="AlphaFoldDB" id="A0A182WHZ8"/>
<accession>A0A182WHZ8</accession>
<dbReference type="VEuPathDB" id="VectorBase:AMIN010002"/>
<dbReference type="EnsemblMetazoa" id="AMIN010002-RA">
    <property type="protein sequence ID" value="AMIN010002-PA"/>
    <property type="gene ID" value="AMIN010002"/>
</dbReference>
<name>A0A182WHZ8_9DIPT</name>
<dbReference type="Proteomes" id="UP000075920">
    <property type="component" value="Unassembled WGS sequence"/>
</dbReference>
<protein>
    <submittedName>
        <fullName evidence="1">Uncharacterized protein</fullName>
    </submittedName>
</protein>
<organism evidence="1 2">
    <name type="scientific">Anopheles minimus</name>
    <dbReference type="NCBI Taxonomy" id="112268"/>
    <lineage>
        <taxon>Eukaryota</taxon>
        <taxon>Metazoa</taxon>
        <taxon>Ecdysozoa</taxon>
        <taxon>Arthropoda</taxon>
        <taxon>Hexapoda</taxon>
        <taxon>Insecta</taxon>
        <taxon>Pterygota</taxon>
        <taxon>Neoptera</taxon>
        <taxon>Endopterygota</taxon>
        <taxon>Diptera</taxon>
        <taxon>Nematocera</taxon>
        <taxon>Culicoidea</taxon>
        <taxon>Culicidae</taxon>
        <taxon>Anophelinae</taxon>
        <taxon>Anopheles</taxon>
    </lineage>
</organism>
<proteinExistence type="predicted"/>